<dbReference type="InterPro" id="IPR036188">
    <property type="entry name" value="FAD/NAD-bd_sf"/>
</dbReference>
<dbReference type="PRINTS" id="PR00469">
    <property type="entry name" value="PNDRDTASEII"/>
</dbReference>
<evidence type="ECO:0000256" key="1">
    <source>
        <dbReference type="SAM" id="MobiDB-lite"/>
    </source>
</evidence>
<protein>
    <submittedName>
        <fullName evidence="2">NAD(P)/FAD-dependent oxidoreductase</fullName>
    </submittedName>
</protein>
<dbReference type="PANTHER" id="PTHR42877">
    <property type="entry name" value="L-ORNITHINE N(5)-MONOOXYGENASE-RELATED"/>
    <property type="match status" value="1"/>
</dbReference>
<dbReference type="RefSeq" id="WP_191054591.1">
    <property type="nucleotide sequence ID" value="NZ_JACXRZ010000030.1"/>
</dbReference>
<accession>A0ABR8L8Z3</accession>
<feature type="region of interest" description="Disordered" evidence="1">
    <location>
        <begin position="490"/>
        <end position="514"/>
    </location>
</feature>
<dbReference type="Gene3D" id="3.50.50.60">
    <property type="entry name" value="FAD/NAD(P)-binding domain"/>
    <property type="match status" value="2"/>
</dbReference>
<dbReference type="SUPFAM" id="SSF51905">
    <property type="entry name" value="FAD/NAD(P)-binding domain"/>
    <property type="match status" value="1"/>
</dbReference>
<name>A0ABR8L8Z3_9ACTN</name>
<dbReference type="PANTHER" id="PTHR42877:SF4">
    <property type="entry name" value="FAD_NAD(P)-BINDING DOMAIN-CONTAINING PROTEIN-RELATED"/>
    <property type="match status" value="1"/>
</dbReference>
<dbReference type="InterPro" id="IPR051209">
    <property type="entry name" value="FAD-bind_Monooxygenase_sf"/>
</dbReference>
<comment type="caution">
    <text evidence="2">The sequence shown here is derived from an EMBL/GenBank/DDBJ whole genome shotgun (WGS) entry which is preliminary data.</text>
</comment>
<evidence type="ECO:0000313" key="3">
    <source>
        <dbReference type="Proteomes" id="UP000653231"/>
    </source>
</evidence>
<dbReference type="EMBL" id="JACXRZ010000030">
    <property type="protein sequence ID" value="MBD3147393.1"/>
    <property type="molecule type" value="Genomic_DNA"/>
</dbReference>
<evidence type="ECO:0000313" key="2">
    <source>
        <dbReference type="EMBL" id="MBD3147393.1"/>
    </source>
</evidence>
<sequence>MGLTPAETESAETPDVLIVGAGMAGLGMAIELLRAGMSDFVVLEKADGVGGTWRENTYPGCACDVASVMYSYSFAPSRKWSRMYARQPEILDYIATVAKDHELESFIRFGTEAVSYEFDEADDRWRVRTRSGQEYRPRIVVLAHGALHLPNVPDFPGMARFKGPIFHSAMWDDSVELAGKRVAVIGTGASAVQFVPEIAGVAAHVDVYQRNAHWMLPKADRPFKPWEHRLFRTLPFTQWLYRNVAYWTHELPVLAFLNPRFVKILEVASRRMLAKQVPDPELRAKLTPRYKIGCKRILLSNDYYPALLRPDVDLVTDGIAEFTETGVRTESGEVREADVVILGTGFRTHNRCAEIPITGRDGLTIQEAWRDGMTAYLGMTVAGMPNMFMIMGPNSGGGAQSILFVIESQLHYIVECLRMMKARRATRLEVRGEVQRRFNAWLHGKLNRSVWNTGGCHSWFLDHTGHNRHSWPGTGTSYWKATRRPDPRAFILSGSRAGRDAQGAPRAESSAGGQ</sequence>
<reference evidence="2 3" key="1">
    <citation type="submission" date="2020-09" db="EMBL/GenBank/DDBJ databases">
        <title>Actinomycete isolated from the Camponotus japonicus Mayr.</title>
        <authorList>
            <person name="Gong X."/>
        </authorList>
    </citation>
    <scope>NUCLEOTIDE SEQUENCE [LARGE SCALE GENOMIC DNA]</scope>
    <source>
        <strain evidence="2 3">2C-HV3</strain>
    </source>
</reference>
<organism evidence="2 3">
    <name type="scientific">Microbispora bryophytorum subsp. camponoti</name>
    <dbReference type="NCBI Taxonomy" id="1677852"/>
    <lineage>
        <taxon>Bacteria</taxon>
        <taxon>Bacillati</taxon>
        <taxon>Actinomycetota</taxon>
        <taxon>Actinomycetes</taxon>
        <taxon>Streptosporangiales</taxon>
        <taxon>Streptosporangiaceae</taxon>
        <taxon>Microbispora</taxon>
    </lineage>
</organism>
<gene>
    <name evidence="2" type="ORF">IEQ31_30065</name>
</gene>
<dbReference type="Pfam" id="PF13738">
    <property type="entry name" value="Pyr_redox_3"/>
    <property type="match status" value="1"/>
</dbReference>
<proteinExistence type="predicted"/>
<dbReference type="Proteomes" id="UP000653231">
    <property type="component" value="Unassembled WGS sequence"/>
</dbReference>
<keyword evidence="3" id="KW-1185">Reference proteome</keyword>